<proteinExistence type="predicted"/>
<evidence type="ECO:0000313" key="2">
    <source>
        <dbReference type="Proteomes" id="UP000075243"/>
    </source>
</evidence>
<keyword evidence="2" id="KW-1185">Reference proteome</keyword>
<dbReference type="EMBL" id="KQ483791">
    <property type="protein sequence ID" value="KYP41156.1"/>
    <property type="molecule type" value="Genomic_DNA"/>
</dbReference>
<accession>A0A151RF27</accession>
<dbReference type="Proteomes" id="UP000075243">
    <property type="component" value="Unassembled WGS sequence"/>
</dbReference>
<dbReference type="Gramene" id="C.cajan_37568.t">
    <property type="protein sequence ID" value="C.cajan_37568.t"/>
    <property type="gene ID" value="C.cajan_37568"/>
</dbReference>
<organism evidence="1 2">
    <name type="scientific">Cajanus cajan</name>
    <name type="common">Pigeon pea</name>
    <name type="synonym">Cajanus indicus</name>
    <dbReference type="NCBI Taxonomy" id="3821"/>
    <lineage>
        <taxon>Eukaryota</taxon>
        <taxon>Viridiplantae</taxon>
        <taxon>Streptophyta</taxon>
        <taxon>Embryophyta</taxon>
        <taxon>Tracheophyta</taxon>
        <taxon>Spermatophyta</taxon>
        <taxon>Magnoliopsida</taxon>
        <taxon>eudicotyledons</taxon>
        <taxon>Gunneridae</taxon>
        <taxon>Pentapetalae</taxon>
        <taxon>rosids</taxon>
        <taxon>fabids</taxon>
        <taxon>Fabales</taxon>
        <taxon>Fabaceae</taxon>
        <taxon>Papilionoideae</taxon>
        <taxon>50 kb inversion clade</taxon>
        <taxon>NPAAA clade</taxon>
        <taxon>indigoferoid/millettioid clade</taxon>
        <taxon>Phaseoleae</taxon>
        <taxon>Cajanus</taxon>
    </lineage>
</organism>
<evidence type="ECO:0008006" key="3">
    <source>
        <dbReference type="Google" id="ProtNLM"/>
    </source>
</evidence>
<evidence type="ECO:0000313" key="1">
    <source>
        <dbReference type="EMBL" id="KYP41156.1"/>
    </source>
</evidence>
<dbReference type="Pfam" id="PF14223">
    <property type="entry name" value="Retrotran_gag_2"/>
    <property type="match status" value="1"/>
</dbReference>
<name>A0A151RF27_CAJCA</name>
<protein>
    <recommendedName>
        <fullName evidence="3">Retrovirus-related Pol polyprotein from transposon TNT 1-94</fullName>
    </recommendedName>
</protein>
<reference evidence="1" key="1">
    <citation type="journal article" date="2012" name="Nat. Biotechnol.">
        <title>Draft genome sequence of pigeonpea (Cajanus cajan), an orphan legume crop of resource-poor farmers.</title>
        <authorList>
            <person name="Varshney R.K."/>
            <person name="Chen W."/>
            <person name="Li Y."/>
            <person name="Bharti A.K."/>
            <person name="Saxena R.K."/>
            <person name="Schlueter J.A."/>
            <person name="Donoghue M.T."/>
            <person name="Azam S."/>
            <person name="Fan G."/>
            <person name="Whaley A.M."/>
            <person name="Farmer A.D."/>
            <person name="Sheridan J."/>
            <person name="Iwata A."/>
            <person name="Tuteja R."/>
            <person name="Penmetsa R.V."/>
            <person name="Wu W."/>
            <person name="Upadhyaya H.D."/>
            <person name="Yang S.P."/>
            <person name="Shah T."/>
            <person name="Saxena K.B."/>
            <person name="Michael T."/>
            <person name="McCombie W.R."/>
            <person name="Yang B."/>
            <person name="Zhang G."/>
            <person name="Yang H."/>
            <person name="Wang J."/>
            <person name="Spillane C."/>
            <person name="Cook D.R."/>
            <person name="May G.D."/>
            <person name="Xu X."/>
            <person name="Jackson S.A."/>
        </authorList>
    </citation>
    <scope>NUCLEOTIDE SEQUENCE [LARGE SCALE GENOMIC DNA]</scope>
</reference>
<dbReference type="AlphaFoldDB" id="A0A151RF27"/>
<gene>
    <name evidence="1" type="ORF">KK1_037495</name>
</gene>
<sequence>MITLTTIRFDGSCTMHEHVIKMTNIAARLKSLGMTVNENFFVQFILNSLPTEYGPFQMSYNTGNREKVLVEAVGTYRLILNTGHHLDLLETLYVPSFSRNLVSLSKLDAIGYSFTFGNGCFSLFKHNHLIGTGILCEGLYKLNLDGLYDETLLTLHHNIGNKHSLVNERFAFL</sequence>